<feature type="domain" description="Isochorismatase-like" evidence="2">
    <location>
        <begin position="23"/>
        <end position="176"/>
    </location>
</feature>
<dbReference type="InParanoid" id="A0A067QDJ0"/>
<evidence type="ECO:0000313" key="3">
    <source>
        <dbReference type="EMBL" id="KDQ64999.1"/>
    </source>
</evidence>
<dbReference type="Gene3D" id="3.40.50.850">
    <property type="entry name" value="Isochorismatase-like"/>
    <property type="match status" value="1"/>
</dbReference>
<dbReference type="SUPFAM" id="SSF52499">
    <property type="entry name" value="Isochorismatase-like hydrolases"/>
    <property type="match status" value="1"/>
</dbReference>
<dbReference type="CDD" id="cd01012">
    <property type="entry name" value="YcaC_related"/>
    <property type="match status" value="1"/>
</dbReference>
<dbReference type="Proteomes" id="UP000027265">
    <property type="component" value="Unassembled WGS sequence"/>
</dbReference>
<dbReference type="InterPro" id="IPR050993">
    <property type="entry name" value="Isochorismatase_domain"/>
</dbReference>
<dbReference type="AlphaFoldDB" id="A0A067QDJ0"/>
<reference evidence="4" key="1">
    <citation type="journal article" date="2014" name="Proc. Natl. Acad. Sci. U.S.A.">
        <title>Extensive sampling of basidiomycete genomes demonstrates inadequacy of the white-rot/brown-rot paradigm for wood decay fungi.</title>
        <authorList>
            <person name="Riley R."/>
            <person name="Salamov A.A."/>
            <person name="Brown D.W."/>
            <person name="Nagy L.G."/>
            <person name="Floudas D."/>
            <person name="Held B.W."/>
            <person name="Levasseur A."/>
            <person name="Lombard V."/>
            <person name="Morin E."/>
            <person name="Otillar R."/>
            <person name="Lindquist E.A."/>
            <person name="Sun H."/>
            <person name="LaButti K.M."/>
            <person name="Schmutz J."/>
            <person name="Jabbour D."/>
            <person name="Luo H."/>
            <person name="Baker S.E."/>
            <person name="Pisabarro A.G."/>
            <person name="Walton J.D."/>
            <person name="Blanchette R.A."/>
            <person name="Henrissat B."/>
            <person name="Martin F."/>
            <person name="Cullen D."/>
            <person name="Hibbett D.S."/>
            <person name="Grigoriev I.V."/>
        </authorList>
    </citation>
    <scope>NUCLEOTIDE SEQUENCE [LARGE SCALE GENOMIC DNA]</scope>
    <source>
        <strain evidence="4">MUCL 33604</strain>
    </source>
</reference>
<sequence length="219" mass="24190">MSCPLRSVSYRMSSVAKLHLGKTAIFICDIQTKFRTAIHSYDNVIKTANKMLKLAKILQIPVIVTEQNPKGLGSTVPELLESLEPLGPLHLGTFGKSLFSMCTDEFNDCLKKNDIKSCIIVGIESHVCVLQSTLDLLEQGYDVHILADGVSSCNKEEIPYALARMRQSGAIITTSECVAFQLQVDAKNPTFKAFSNLIKEEKESTKDVLQTLLPTRSLL</sequence>
<dbReference type="Pfam" id="PF00857">
    <property type="entry name" value="Isochorismatase"/>
    <property type="match status" value="1"/>
</dbReference>
<name>A0A067QDJ0_9AGAM</name>
<dbReference type="PANTHER" id="PTHR14119">
    <property type="entry name" value="HYDROLASE"/>
    <property type="match status" value="1"/>
</dbReference>
<comment type="similarity">
    <text evidence="1">Belongs to the isochorismatase family.</text>
</comment>
<dbReference type="EMBL" id="KL197709">
    <property type="protein sequence ID" value="KDQ64999.1"/>
    <property type="molecule type" value="Genomic_DNA"/>
</dbReference>
<dbReference type="STRING" id="933084.A0A067QDJ0"/>
<evidence type="ECO:0000313" key="4">
    <source>
        <dbReference type="Proteomes" id="UP000027265"/>
    </source>
</evidence>
<evidence type="ECO:0000259" key="2">
    <source>
        <dbReference type="Pfam" id="PF00857"/>
    </source>
</evidence>
<dbReference type="PANTHER" id="PTHR14119:SF3">
    <property type="entry name" value="ISOCHORISMATASE DOMAIN-CONTAINING PROTEIN 2"/>
    <property type="match status" value="1"/>
</dbReference>
<dbReference type="InterPro" id="IPR036380">
    <property type="entry name" value="Isochorismatase-like_sf"/>
</dbReference>
<dbReference type="OrthoDB" id="269496at2759"/>
<organism evidence="3 4">
    <name type="scientific">Jaapia argillacea MUCL 33604</name>
    <dbReference type="NCBI Taxonomy" id="933084"/>
    <lineage>
        <taxon>Eukaryota</taxon>
        <taxon>Fungi</taxon>
        <taxon>Dikarya</taxon>
        <taxon>Basidiomycota</taxon>
        <taxon>Agaricomycotina</taxon>
        <taxon>Agaricomycetes</taxon>
        <taxon>Agaricomycetidae</taxon>
        <taxon>Jaapiales</taxon>
        <taxon>Jaapiaceae</taxon>
        <taxon>Jaapia</taxon>
    </lineage>
</organism>
<dbReference type="InterPro" id="IPR000868">
    <property type="entry name" value="Isochorismatase-like_dom"/>
</dbReference>
<dbReference type="HOGENOM" id="CLU_066901_0_0_1"/>
<accession>A0A067QDJ0</accession>
<evidence type="ECO:0000256" key="1">
    <source>
        <dbReference type="ARBA" id="ARBA00006336"/>
    </source>
</evidence>
<keyword evidence="4" id="KW-1185">Reference proteome</keyword>
<gene>
    <name evidence="3" type="ORF">JAAARDRAFT_28665</name>
</gene>
<protein>
    <recommendedName>
        <fullName evidence="2">Isochorismatase-like domain-containing protein</fullName>
    </recommendedName>
</protein>
<proteinExistence type="inferred from homology"/>